<protein>
    <submittedName>
        <fullName evidence="11">TrkH family potassium uptake protein</fullName>
    </submittedName>
</protein>
<keyword evidence="6" id="KW-0630">Potassium</keyword>
<feature type="transmembrane region" description="Helical" evidence="10">
    <location>
        <begin position="195"/>
        <end position="217"/>
    </location>
</feature>
<proteinExistence type="predicted"/>
<dbReference type="Proteomes" id="UP001168694">
    <property type="component" value="Unassembled WGS sequence"/>
</dbReference>
<comment type="subcellular location">
    <subcellularLocation>
        <location evidence="1">Cell membrane</location>
        <topology evidence="1">Multi-pass membrane protein</topology>
    </subcellularLocation>
</comment>
<dbReference type="RefSeq" id="WP_290400233.1">
    <property type="nucleotide sequence ID" value="NZ_JAUHLN010000002.1"/>
</dbReference>
<dbReference type="InterPro" id="IPR003445">
    <property type="entry name" value="Cat_transpt"/>
</dbReference>
<feature type="transmembrane region" description="Helical" evidence="10">
    <location>
        <begin position="78"/>
        <end position="102"/>
    </location>
</feature>
<keyword evidence="7 10" id="KW-1133">Transmembrane helix</keyword>
<reference evidence="11" key="1">
    <citation type="submission" date="2023-06" db="EMBL/GenBank/DDBJ databases">
        <title>Draft Genome Sequences of Representative Paenibacillus Polymyxa, Bacillus cereus, Fictibacillus sp., and Brevibacillus agri Strains Isolated from Amazonian Dark Earth.</title>
        <authorList>
            <person name="Pellegrinetti T.A."/>
            <person name="Cunha I.C.M."/>
            <person name="Chaves M.G."/>
            <person name="Freitas A.S."/>
            <person name="Silva A.V.R."/>
            <person name="Tsai S.M."/>
            <person name="Mendes L.W."/>
        </authorList>
    </citation>
    <scope>NUCLEOTIDE SEQUENCE</scope>
    <source>
        <strain evidence="11">CENA-BCM004</strain>
    </source>
</reference>
<organism evidence="11 12">
    <name type="scientific">Fictibacillus terranigra</name>
    <dbReference type="NCBI Taxonomy" id="3058424"/>
    <lineage>
        <taxon>Bacteria</taxon>
        <taxon>Bacillati</taxon>
        <taxon>Bacillota</taxon>
        <taxon>Bacilli</taxon>
        <taxon>Bacillales</taxon>
        <taxon>Fictibacillaceae</taxon>
        <taxon>Fictibacillus</taxon>
    </lineage>
</organism>
<name>A0ABT8E8F2_9BACL</name>
<feature type="transmembrane region" description="Helical" evidence="10">
    <location>
        <begin position="17"/>
        <end position="35"/>
    </location>
</feature>
<evidence type="ECO:0000313" key="12">
    <source>
        <dbReference type="Proteomes" id="UP001168694"/>
    </source>
</evidence>
<evidence type="ECO:0000256" key="8">
    <source>
        <dbReference type="ARBA" id="ARBA00023065"/>
    </source>
</evidence>
<evidence type="ECO:0000256" key="4">
    <source>
        <dbReference type="ARBA" id="ARBA00022538"/>
    </source>
</evidence>
<evidence type="ECO:0000256" key="1">
    <source>
        <dbReference type="ARBA" id="ARBA00004651"/>
    </source>
</evidence>
<evidence type="ECO:0000256" key="2">
    <source>
        <dbReference type="ARBA" id="ARBA00022448"/>
    </source>
</evidence>
<keyword evidence="4" id="KW-0633">Potassium transport</keyword>
<feature type="transmembrane region" description="Helical" evidence="10">
    <location>
        <begin position="229"/>
        <end position="252"/>
    </location>
</feature>
<dbReference type="Pfam" id="PF02386">
    <property type="entry name" value="TrkH"/>
    <property type="match status" value="1"/>
</dbReference>
<dbReference type="PANTHER" id="PTHR32024">
    <property type="entry name" value="TRK SYSTEM POTASSIUM UPTAKE PROTEIN TRKG-RELATED"/>
    <property type="match status" value="1"/>
</dbReference>
<evidence type="ECO:0000256" key="6">
    <source>
        <dbReference type="ARBA" id="ARBA00022958"/>
    </source>
</evidence>
<evidence type="ECO:0000256" key="5">
    <source>
        <dbReference type="ARBA" id="ARBA00022692"/>
    </source>
</evidence>
<dbReference type="PANTHER" id="PTHR32024:SF1">
    <property type="entry name" value="KTR SYSTEM POTASSIUM UPTAKE PROTEIN B"/>
    <property type="match status" value="1"/>
</dbReference>
<evidence type="ECO:0000313" key="11">
    <source>
        <dbReference type="EMBL" id="MDN4074163.1"/>
    </source>
</evidence>
<keyword evidence="12" id="KW-1185">Reference proteome</keyword>
<gene>
    <name evidence="11" type="ORF">QYF49_14265</name>
</gene>
<dbReference type="EMBL" id="JAUHLN010000002">
    <property type="protein sequence ID" value="MDN4074163.1"/>
    <property type="molecule type" value="Genomic_DNA"/>
</dbReference>
<sequence length="450" mass="49207">MPDDKRRKRFIWTPPKILVLGFAAIIIFGSFLLCLPMATRDGNGMSFLNAFFTSTSATCVTGLIVTDTGDTFTVFGQLVILSLIQIGGLGFMTFSTFFALIIRRRISFRERLLLQEALNNASTQGIVKMAKTIILFTCVSELIGAILLTLRFAMDMPVKKAIYFGIFHSVSNFNNAGFDIMGGFKSLTEYKEDPIVTLTVATLIILGGIGFIVVGDLIEHRKKLKNISLHTKVVLSTTAILIVAGTILVFLLEMQNSRTLEPLSPAGKWLASFYQAVTPRTAGSNTLNIPDLTHPTLLLTIILMFIGASPGSTGGGIKTTTFVTLFGAAWSQIKGKEDVVFFKQRIIPTMIYKALTVILSALILVIVVTMLLSVTEHENDFLKILFEAVSAFGTVGLSMGLTPDLSSFGKIIIALTMFIGRLGPLTVAIALAKRNERELYRYPKGKYMIG</sequence>
<evidence type="ECO:0000256" key="9">
    <source>
        <dbReference type="ARBA" id="ARBA00023136"/>
    </source>
</evidence>
<dbReference type="NCBIfam" id="TIGR00933">
    <property type="entry name" value="2a38"/>
    <property type="match status" value="1"/>
</dbReference>
<feature type="transmembrane region" description="Helical" evidence="10">
    <location>
        <begin position="408"/>
        <end position="432"/>
    </location>
</feature>
<accession>A0ABT8E8F2</accession>
<feature type="transmembrane region" description="Helical" evidence="10">
    <location>
        <begin position="350"/>
        <end position="372"/>
    </location>
</feature>
<evidence type="ECO:0000256" key="10">
    <source>
        <dbReference type="SAM" id="Phobius"/>
    </source>
</evidence>
<evidence type="ECO:0000256" key="3">
    <source>
        <dbReference type="ARBA" id="ARBA00022475"/>
    </source>
</evidence>
<keyword evidence="3" id="KW-1003">Cell membrane</keyword>
<keyword evidence="5 10" id="KW-0812">Transmembrane</keyword>
<dbReference type="InterPro" id="IPR004772">
    <property type="entry name" value="TrkH"/>
</dbReference>
<keyword evidence="9 10" id="KW-0472">Membrane</keyword>
<keyword evidence="8" id="KW-0406">Ion transport</keyword>
<evidence type="ECO:0000256" key="7">
    <source>
        <dbReference type="ARBA" id="ARBA00022989"/>
    </source>
</evidence>
<feature type="transmembrane region" description="Helical" evidence="10">
    <location>
        <begin position="133"/>
        <end position="154"/>
    </location>
</feature>
<keyword evidence="2" id="KW-0813">Transport</keyword>
<comment type="caution">
    <text evidence="11">The sequence shown here is derived from an EMBL/GenBank/DDBJ whole genome shotgun (WGS) entry which is preliminary data.</text>
</comment>